<evidence type="ECO:0000313" key="1">
    <source>
        <dbReference type="EMBL" id="MBR9729621.1"/>
    </source>
</evidence>
<organism evidence="1 2">
    <name type="scientific">Shewanella intestini</name>
    <dbReference type="NCBI Taxonomy" id="2017544"/>
    <lineage>
        <taxon>Bacteria</taxon>
        <taxon>Pseudomonadati</taxon>
        <taxon>Pseudomonadota</taxon>
        <taxon>Gammaproteobacteria</taxon>
        <taxon>Alteromonadales</taxon>
        <taxon>Shewanellaceae</taxon>
        <taxon>Shewanella</taxon>
    </lineage>
</organism>
<keyword evidence="2" id="KW-1185">Reference proteome</keyword>
<name>A0ABS5I6S9_9GAMM</name>
<evidence type="ECO:0000313" key="2">
    <source>
        <dbReference type="Proteomes" id="UP000811844"/>
    </source>
</evidence>
<dbReference type="Proteomes" id="UP000811844">
    <property type="component" value="Unassembled WGS sequence"/>
</dbReference>
<protein>
    <submittedName>
        <fullName evidence="1">Uncharacterized protein</fullName>
    </submittedName>
</protein>
<dbReference type="EMBL" id="JAAIKR010000027">
    <property type="protein sequence ID" value="MBR9729621.1"/>
    <property type="molecule type" value="Genomic_DNA"/>
</dbReference>
<accession>A0ABS5I6S9</accession>
<gene>
    <name evidence="1" type="ORF">G3R48_16755</name>
</gene>
<reference evidence="1 2" key="1">
    <citation type="submission" date="2020-02" db="EMBL/GenBank/DDBJ databases">
        <title>Shewanella WXL01 sp. nov., a marine bacterium isolated from green algae in Luhuitou Fringing Reef (Northern South China Sea).</title>
        <authorList>
            <person name="Wang X."/>
        </authorList>
    </citation>
    <scope>NUCLEOTIDE SEQUENCE [LARGE SCALE GENOMIC DNA]</scope>
    <source>
        <strain evidence="1 2">MCCC 1A01895</strain>
    </source>
</reference>
<comment type="caution">
    <text evidence="1">The sequence shown here is derived from an EMBL/GenBank/DDBJ whole genome shotgun (WGS) entry which is preliminary data.</text>
</comment>
<proteinExistence type="predicted"/>
<sequence>MSVIRSVANQWDQAEYAQRLEVFLLTEKPLQSFFVGATTLTTVCNLIAAMVNVPPKNTVTEITLEQAFDSLSQCFLLLFVKEIEHQTLSQPEQLILSITHHFAQQLTLKPQQHPTELINQAQQTINAMGHLDTQRQAKRKANSNMCNH</sequence>
<dbReference type="RefSeq" id="WP_153666344.1">
    <property type="nucleotide sequence ID" value="NZ_JAAIKR010000027.1"/>
</dbReference>